<feature type="domain" description="G" evidence="1">
    <location>
        <begin position="13"/>
        <end position="153"/>
    </location>
</feature>
<evidence type="ECO:0000259" key="1">
    <source>
        <dbReference type="Pfam" id="PF01926"/>
    </source>
</evidence>
<dbReference type="CDD" id="cd00882">
    <property type="entry name" value="Ras_like_GTPase"/>
    <property type="match status" value="1"/>
</dbReference>
<keyword evidence="3" id="KW-1185">Reference proteome</keyword>
<dbReference type="Pfam" id="PF01926">
    <property type="entry name" value="MMR_HSR1"/>
    <property type="match status" value="1"/>
</dbReference>
<dbReference type="RefSeq" id="WP_090901706.1">
    <property type="nucleotide sequence ID" value="NZ_CZPZ01000034.1"/>
</dbReference>
<dbReference type="EMBL" id="CZPZ01000034">
    <property type="protein sequence ID" value="CUS39434.1"/>
    <property type="molecule type" value="Genomic_DNA"/>
</dbReference>
<dbReference type="GO" id="GO:0005525">
    <property type="term" value="F:GTP binding"/>
    <property type="evidence" value="ECO:0007669"/>
    <property type="project" value="InterPro"/>
</dbReference>
<reference evidence="3" key="1">
    <citation type="submission" date="2015-10" db="EMBL/GenBank/DDBJ databases">
        <authorList>
            <person name="Luecker S."/>
            <person name="Luecker S."/>
        </authorList>
    </citation>
    <scope>NUCLEOTIDE SEQUENCE [LARGE SCALE GENOMIC DNA]</scope>
</reference>
<evidence type="ECO:0000313" key="3">
    <source>
        <dbReference type="Proteomes" id="UP000198736"/>
    </source>
</evidence>
<organism evidence="2 3">
    <name type="scientific">Candidatus Nitrospira nitrificans</name>
    <dbReference type="NCBI Taxonomy" id="1742973"/>
    <lineage>
        <taxon>Bacteria</taxon>
        <taxon>Pseudomonadati</taxon>
        <taxon>Nitrospirota</taxon>
        <taxon>Nitrospiria</taxon>
        <taxon>Nitrospirales</taxon>
        <taxon>Nitrospiraceae</taxon>
        <taxon>Nitrospira</taxon>
    </lineage>
</organism>
<dbReference type="Gene3D" id="3.40.50.300">
    <property type="entry name" value="P-loop containing nucleotide triphosphate hydrolases"/>
    <property type="match status" value="1"/>
</dbReference>
<dbReference type="Pfam" id="PF11981">
    <property type="entry name" value="DUF3482"/>
    <property type="match status" value="1"/>
</dbReference>
<dbReference type="InterPro" id="IPR027417">
    <property type="entry name" value="P-loop_NTPase"/>
</dbReference>
<dbReference type="Proteomes" id="UP000198736">
    <property type="component" value="Unassembled WGS sequence"/>
</dbReference>
<dbReference type="SUPFAM" id="SSF52540">
    <property type="entry name" value="P-loop containing nucleoside triphosphate hydrolases"/>
    <property type="match status" value="1"/>
</dbReference>
<dbReference type="InterPro" id="IPR021871">
    <property type="entry name" value="DUF3482"/>
</dbReference>
<proteinExistence type="predicted"/>
<protein>
    <submittedName>
        <fullName evidence="2">GTP-binding domain-containing protein</fullName>
    </submittedName>
</protein>
<evidence type="ECO:0000313" key="2">
    <source>
        <dbReference type="EMBL" id="CUS39434.1"/>
    </source>
</evidence>
<dbReference type="OrthoDB" id="5406017at2"/>
<dbReference type="STRING" id="1742973.COMA2_70149"/>
<accession>A0A0S4LRY6</accession>
<dbReference type="InterPro" id="IPR006073">
    <property type="entry name" value="GTP-bd"/>
</dbReference>
<gene>
    <name evidence="2" type="ORF">COMA2_70149</name>
</gene>
<sequence length="490" mass="54105">MSVKKQQIALSLISHTNIGKTTLARTLLRKDIGLVADRAHVTLENQKYIVLETEDGESLQLWDTPGFPNCQKILSRLQGAKNPIVRILTEVWDRFRDRPSWCAQQAVLNVQQEADVVLYLVNAAEEPSMAGYIAPELQLLEWIGKPVVVLLNQTGPPKDRQDQERLEQPWKDYFARYGFVRGVHSLDAFSRCWVQEGILFETIHSLLPPDDRQRMARLFAAWKKANLTLFHAAMEQWAVLVSRAARARVLTKGDGSSMDAQKQRAVDSLLKDLVNEVGATTKAVIALHGLEGDAIGVIQARMEHVEVLRGGQSRGEATLSGTAIGGIGGALTSGAYAGLHLDAATGGVSMGLFTVAGAVVGGVLGFFGGEAWAERQAGHQQTPVMWSDDYLDLLVQDVIIRYLAVAHFGRGQGQYVADPEDPRFWIDKVKTLVAGQRATLHELWIRLREQELTPGTDKTPTQLAALLTSITLELLWSTYPASKRFLDRST</sequence>
<dbReference type="AlphaFoldDB" id="A0A0S4LRY6"/>
<name>A0A0S4LRY6_9BACT</name>